<feature type="domain" description="CBS" evidence="5">
    <location>
        <begin position="13"/>
        <end position="71"/>
    </location>
</feature>
<proteinExistence type="predicted"/>
<dbReference type="Proteomes" id="UP000305921">
    <property type="component" value="Unassembled WGS sequence"/>
</dbReference>
<dbReference type="Pfam" id="PF04972">
    <property type="entry name" value="BON"/>
    <property type="match status" value="1"/>
</dbReference>
<dbReference type="Pfam" id="PF00571">
    <property type="entry name" value="CBS"/>
    <property type="match status" value="2"/>
</dbReference>
<dbReference type="CDD" id="cd04586">
    <property type="entry name" value="CBS_pair_BON_assoc"/>
    <property type="match status" value="1"/>
</dbReference>
<organism evidence="6 7">
    <name type="scientific">Streptomyces marianii</name>
    <dbReference type="NCBI Taxonomy" id="1817406"/>
    <lineage>
        <taxon>Bacteria</taxon>
        <taxon>Bacillati</taxon>
        <taxon>Actinomycetota</taxon>
        <taxon>Actinomycetes</taxon>
        <taxon>Kitasatosporales</taxon>
        <taxon>Streptomycetaceae</taxon>
        <taxon>Streptomyces</taxon>
    </lineage>
</organism>
<dbReference type="OrthoDB" id="2111978at2"/>
<reference evidence="6 7" key="1">
    <citation type="submission" date="2019-05" db="EMBL/GenBank/DDBJ databases">
        <title>Streptomyces marianii sp. nov., a novel marine actinomycete from southern coast of India.</title>
        <authorList>
            <person name="Iniyan A.M."/>
            <person name="Wink J."/>
            <person name="Ramprasad E."/>
            <person name="Ramana C.V."/>
            <person name="Bunk B."/>
            <person name="Sproer C."/>
            <person name="Joseph F.-J.R.S."/>
            <person name="Vincent S.G.P."/>
        </authorList>
    </citation>
    <scope>NUCLEOTIDE SEQUENCE [LARGE SCALE GENOMIC DNA]</scope>
    <source>
        <strain evidence="6 7">ICN19</strain>
    </source>
</reference>
<evidence type="ECO:0000259" key="4">
    <source>
        <dbReference type="PROSITE" id="PS50914"/>
    </source>
</evidence>
<dbReference type="SMART" id="SM00116">
    <property type="entry name" value="CBS"/>
    <property type="match status" value="2"/>
</dbReference>
<dbReference type="SUPFAM" id="SSF54631">
    <property type="entry name" value="CBS-domain pair"/>
    <property type="match status" value="1"/>
</dbReference>
<evidence type="ECO:0000259" key="5">
    <source>
        <dbReference type="PROSITE" id="PS51371"/>
    </source>
</evidence>
<dbReference type="InterPro" id="IPR017080">
    <property type="entry name" value="UCP036990_CBS_BON"/>
</dbReference>
<feature type="compositionally biased region" description="Basic and acidic residues" evidence="3">
    <location>
        <begin position="64"/>
        <end position="81"/>
    </location>
</feature>
<name>A0A5R9EBG8_9ACTN</name>
<dbReference type="RefSeq" id="WP_138056809.1">
    <property type="nucleotide sequence ID" value="NZ_VAWE01000001.1"/>
</dbReference>
<dbReference type="PIRSF" id="PIRSF036990">
    <property type="entry name" value="UCP036990_CBS_BON"/>
    <property type="match status" value="1"/>
</dbReference>
<dbReference type="Gene3D" id="3.30.1340.30">
    <property type="match status" value="1"/>
</dbReference>
<dbReference type="InterPro" id="IPR007055">
    <property type="entry name" value="BON_dom"/>
</dbReference>
<dbReference type="PROSITE" id="PS51371">
    <property type="entry name" value="CBS"/>
    <property type="match status" value="2"/>
</dbReference>
<gene>
    <name evidence="6" type="ORF">FEF34_35390</name>
</gene>
<feature type="domain" description="CBS" evidence="5">
    <location>
        <begin position="93"/>
        <end position="150"/>
    </location>
</feature>
<dbReference type="InterPro" id="IPR046342">
    <property type="entry name" value="CBS_dom_sf"/>
</dbReference>
<feature type="domain" description="BON" evidence="4">
    <location>
        <begin position="146"/>
        <end position="214"/>
    </location>
</feature>
<evidence type="ECO:0000256" key="1">
    <source>
        <dbReference type="ARBA" id="ARBA00023122"/>
    </source>
</evidence>
<dbReference type="PANTHER" id="PTHR43080">
    <property type="entry name" value="CBS DOMAIN-CONTAINING PROTEIN CBSX3, MITOCHONDRIAL"/>
    <property type="match status" value="1"/>
</dbReference>
<dbReference type="InterPro" id="IPR051257">
    <property type="entry name" value="Diverse_CBS-Domain"/>
</dbReference>
<dbReference type="InterPro" id="IPR000644">
    <property type="entry name" value="CBS_dom"/>
</dbReference>
<dbReference type="Gene3D" id="3.10.580.10">
    <property type="entry name" value="CBS-domain"/>
    <property type="match status" value="1"/>
</dbReference>
<keyword evidence="1 2" id="KW-0129">CBS domain</keyword>
<evidence type="ECO:0000313" key="6">
    <source>
        <dbReference type="EMBL" id="TLQ47530.1"/>
    </source>
</evidence>
<accession>A0A5R9EBG8</accession>
<dbReference type="PROSITE" id="PS50914">
    <property type="entry name" value="BON"/>
    <property type="match status" value="1"/>
</dbReference>
<dbReference type="AlphaFoldDB" id="A0A5R9EBG8"/>
<dbReference type="PANTHER" id="PTHR43080:SF29">
    <property type="entry name" value="OS02G0818000 PROTEIN"/>
    <property type="match status" value="1"/>
</dbReference>
<evidence type="ECO:0000256" key="3">
    <source>
        <dbReference type="SAM" id="MobiDB-lite"/>
    </source>
</evidence>
<protein>
    <submittedName>
        <fullName evidence="6">CBS domain-containing protein</fullName>
    </submittedName>
</protein>
<comment type="caution">
    <text evidence="6">The sequence shown here is derived from an EMBL/GenBank/DDBJ whole genome shotgun (WGS) entry which is preliminary data.</text>
</comment>
<evidence type="ECO:0000313" key="7">
    <source>
        <dbReference type="Proteomes" id="UP000305921"/>
    </source>
</evidence>
<sequence length="222" mass="23649">MRFSAPHSVEDVMTKNVVAVAPHARFKDIVAAMGRWSVTAVPVVDDERRVVGVVSEADLLRKEEVRGTDPSRVDQLPRPDAESSGAVRAEDLMSAPPVTVRAGATLPHAARLMARQHVKRLPVVDAHGVLKGIVSRADLLRVFLRSDDDIAAEVQDLVDRLFADSRPGVRVDVEDGVVTLGGTVGDSSLVAVVGRLAGSVEGVVDVRCEFARPTPAGAADDR</sequence>
<evidence type="ECO:0000256" key="2">
    <source>
        <dbReference type="PROSITE-ProRule" id="PRU00703"/>
    </source>
</evidence>
<feature type="region of interest" description="Disordered" evidence="3">
    <location>
        <begin position="64"/>
        <end position="92"/>
    </location>
</feature>
<dbReference type="EMBL" id="VAWE01000001">
    <property type="protein sequence ID" value="TLQ47530.1"/>
    <property type="molecule type" value="Genomic_DNA"/>
</dbReference>
<keyword evidence="7" id="KW-1185">Reference proteome</keyword>